<dbReference type="Proteomes" id="UP001224433">
    <property type="component" value="Chromosome"/>
</dbReference>
<keyword evidence="3" id="KW-1185">Reference proteome</keyword>
<dbReference type="Gene3D" id="1.10.357.10">
    <property type="entry name" value="Tetracycline Repressor, domain 2"/>
    <property type="match status" value="1"/>
</dbReference>
<evidence type="ECO:0000313" key="2">
    <source>
        <dbReference type="EMBL" id="WLQ63144.1"/>
    </source>
</evidence>
<protein>
    <submittedName>
        <fullName evidence="2">QsdR family transcriptional regulator</fullName>
    </submittedName>
</protein>
<dbReference type="InterPro" id="IPR041485">
    <property type="entry name" value="TetR_C_36"/>
</dbReference>
<gene>
    <name evidence="2" type="ORF">P8A20_05850</name>
</gene>
<evidence type="ECO:0000259" key="1">
    <source>
        <dbReference type="Pfam" id="PF18598"/>
    </source>
</evidence>
<organism evidence="2 3">
    <name type="scientific">Streptomyces glycanivorans</name>
    <dbReference type="NCBI Taxonomy" id="3033808"/>
    <lineage>
        <taxon>Bacteria</taxon>
        <taxon>Bacillati</taxon>
        <taxon>Actinomycetota</taxon>
        <taxon>Actinomycetes</taxon>
        <taxon>Kitasatosporales</taxon>
        <taxon>Streptomycetaceae</taxon>
        <taxon>Streptomyces</taxon>
    </lineage>
</organism>
<sequence length="197" mass="22037">MGDARASRRVVTRGHAVHRARRMFLRHGTVDMDALARDLSVSRATLYRVVGSRDALLTDVLWELADHLLDRARQLRTREGVDGVLEITRYFVGALRGSAPFADFLRAEPETARRLLTGGRVHRRAVLAQRGILLEAGERGCLWPSSGIDDLAYLYVRVVESALYAELLSSRRPDLALAERTARAVLQQTRRGAPDLI</sequence>
<evidence type="ECO:0000313" key="3">
    <source>
        <dbReference type="Proteomes" id="UP001224433"/>
    </source>
</evidence>
<accession>A0ABY9J8H5</accession>
<proteinExistence type="predicted"/>
<reference evidence="2 3" key="1">
    <citation type="submission" date="2023-03" db="EMBL/GenBank/DDBJ databases">
        <title>Isolation and description of six Streptomyces strains from soil environments, able to metabolize different microbial glucans.</title>
        <authorList>
            <person name="Widen T."/>
            <person name="Larsbrink J."/>
        </authorList>
    </citation>
    <scope>NUCLEOTIDE SEQUENCE [LARGE SCALE GENOMIC DNA]</scope>
    <source>
        <strain evidence="2 3">Alt3</strain>
    </source>
</reference>
<dbReference type="EMBL" id="CP120983">
    <property type="protein sequence ID" value="WLQ63144.1"/>
    <property type="molecule type" value="Genomic_DNA"/>
</dbReference>
<name>A0ABY9J8H5_9ACTN</name>
<feature type="domain" description="QsdR TetR regulatory C-terminal" evidence="1">
    <location>
        <begin position="79"/>
        <end position="186"/>
    </location>
</feature>
<dbReference type="Pfam" id="PF18598">
    <property type="entry name" value="TetR_C_36"/>
    <property type="match status" value="1"/>
</dbReference>
<dbReference type="InterPro" id="IPR009057">
    <property type="entry name" value="Homeodomain-like_sf"/>
</dbReference>
<dbReference type="RefSeq" id="WP_306103007.1">
    <property type="nucleotide sequence ID" value="NZ_CP120983.1"/>
</dbReference>
<dbReference type="SUPFAM" id="SSF46689">
    <property type="entry name" value="Homeodomain-like"/>
    <property type="match status" value="1"/>
</dbReference>